<comment type="similarity">
    <text evidence="2 13">Belongs to the thiolase-like superfamily. Beta-ketoacyl-ACP synthases family.</text>
</comment>
<evidence type="ECO:0000256" key="9">
    <source>
        <dbReference type="ARBA" id="ARBA00023136"/>
    </source>
</evidence>
<dbReference type="CDD" id="cd00834">
    <property type="entry name" value="KAS_I_II"/>
    <property type="match status" value="1"/>
</dbReference>
<comment type="caution">
    <text evidence="15">The sequence shown here is derived from an EMBL/GenBank/DDBJ whole genome shotgun (WGS) entry which is preliminary data.</text>
</comment>
<dbReference type="InterPro" id="IPR014031">
    <property type="entry name" value="Ketoacyl_synth_C"/>
</dbReference>
<dbReference type="PROSITE" id="PS52004">
    <property type="entry name" value="KS3_2"/>
    <property type="match status" value="1"/>
</dbReference>
<sequence>MTRPRIVVTGMGGLCCLGKNTDEIWAAMRKGTCGIGPLTIPDKDDLKVSIAGEIAELPGHDLDRRQLATMGRFGLLAVLASGEALRQAGLDAGQMPEMRIGAVIGTGVYGGDAVEQSYRSVFREGKKRTDIFTVPKAMPASPSVQTSMAHGLTGPVFGVTSACSSSNHAIASAVDLLVLGRADAVVAGGSEAPLSYGVLKAWESMRILAKTGCRPFSADREGLVLGDGAGALVLETLEHANARGATILAEIAGSGFSADASDIVSPTLEGPVAAMRDCLENSGLSPEDVDYINAHGTSTQANDKIETEAIRAVFGKHADALSLSSTKSMHAHCLGASGALEAIACINAIRYGIVPPTVNYTESDPDCDLDVTPNEARRRPVSVALSNAFAFGGTNAVIAFKAA</sequence>
<keyword evidence="7" id="KW-0812">Transmembrane</keyword>
<dbReference type="InterPro" id="IPR014030">
    <property type="entry name" value="Ketoacyl_synth_N"/>
</dbReference>
<dbReference type="PROSITE" id="PS00606">
    <property type="entry name" value="KS3_1"/>
    <property type="match status" value="1"/>
</dbReference>
<name>A0A4R0PDV0_9HYPH</name>
<protein>
    <recommendedName>
        <fullName evidence="11">Nodulation protein E</fullName>
    </recommendedName>
    <alternativeName>
        <fullName evidence="12">Host-specificity of nodulation protein B</fullName>
    </alternativeName>
</protein>
<dbReference type="Pfam" id="PF02801">
    <property type="entry name" value="Ketoacyl-synt_C"/>
    <property type="match status" value="1"/>
</dbReference>
<dbReference type="InterPro" id="IPR000794">
    <property type="entry name" value="Beta-ketoacyl_synthase"/>
</dbReference>
<dbReference type="SMART" id="SM00825">
    <property type="entry name" value="PKS_KS"/>
    <property type="match status" value="1"/>
</dbReference>
<keyword evidence="16" id="KW-1185">Reference proteome</keyword>
<dbReference type="PANTHER" id="PTHR11712">
    <property type="entry name" value="POLYKETIDE SYNTHASE-RELATED"/>
    <property type="match status" value="1"/>
</dbReference>
<evidence type="ECO:0000313" key="15">
    <source>
        <dbReference type="EMBL" id="TCD15956.1"/>
    </source>
</evidence>
<dbReference type="Gene3D" id="3.40.47.10">
    <property type="match status" value="2"/>
</dbReference>
<dbReference type="OrthoDB" id="9808669at2"/>
<evidence type="ECO:0000256" key="10">
    <source>
        <dbReference type="ARBA" id="ARBA00037576"/>
    </source>
</evidence>
<keyword evidence="3" id="KW-0536">Nodulation</keyword>
<dbReference type="SUPFAM" id="SSF53901">
    <property type="entry name" value="Thiolase-like"/>
    <property type="match status" value="2"/>
</dbReference>
<evidence type="ECO:0000256" key="7">
    <source>
        <dbReference type="ARBA" id="ARBA00022692"/>
    </source>
</evidence>
<dbReference type="GO" id="GO:0004315">
    <property type="term" value="F:3-oxoacyl-[acyl-carrier-protein] synthase activity"/>
    <property type="evidence" value="ECO:0007669"/>
    <property type="project" value="InterPro"/>
</dbReference>
<dbReference type="PANTHER" id="PTHR11712:SF352">
    <property type="entry name" value="3-OXOACYL-[ACYL-CARRIER-PROTEIN] SYNTHASE"/>
    <property type="match status" value="1"/>
</dbReference>
<keyword evidence="4" id="KW-1003">Cell membrane</keyword>
<dbReference type="AlphaFoldDB" id="A0A4R0PDV0"/>
<evidence type="ECO:0000256" key="5">
    <source>
        <dbReference type="ARBA" id="ARBA00022519"/>
    </source>
</evidence>
<dbReference type="InterPro" id="IPR020615">
    <property type="entry name" value="Thiolase_acyl_enz_int_AS"/>
</dbReference>
<comment type="subcellular location">
    <subcellularLocation>
        <location evidence="1">Cell inner membrane</location>
    </subcellularLocation>
</comment>
<evidence type="ECO:0000256" key="1">
    <source>
        <dbReference type="ARBA" id="ARBA00004533"/>
    </source>
</evidence>
<reference evidence="15 16" key="1">
    <citation type="journal article" date="2015" name="Antonie Van Leeuwenhoek">
        <title>Oricola cellulosilytica gen. nov., sp. nov., a cellulose-degrading bacterium of the family Phyllobacteriaceae isolated from surface seashore water, and emended descriptions of Mesorhizobium loti and Phyllobacterium myrsinacearum.</title>
        <authorList>
            <person name="Hameed A."/>
            <person name="Shahina M."/>
            <person name="Lai W.A."/>
            <person name="Lin S.Y."/>
            <person name="Young L.S."/>
            <person name="Liu Y.C."/>
            <person name="Hsu Y.H."/>
            <person name="Young C.C."/>
        </authorList>
    </citation>
    <scope>NUCLEOTIDE SEQUENCE [LARGE SCALE GENOMIC DNA]</scope>
    <source>
        <strain evidence="15 16">KCTC 52183</strain>
    </source>
</reference>
<dbReference type="NCBIfam" id="NF005589">
    <property type="entry name" value="PRK07314.1"/>
    <property type="match status" value="1"/>
</dbReference>
<keyword evidence="9" id="KW-0472">Membrane</keyword>
<evidence type="ECO:0000256" key="8">
    <source>
        <dbReference type="ARBA" id="ARBA00022989"/>
    </source>
</evidence>
<gene>
    <name evidence="15" type="ORF">E0D97_00495</name>
</gene>
<evidence type="ECO:0000256" key="6">
    <source>
        <dbReference type="ARBA" id="ARBA00022679"/>
    </source>
</evidence>
<evidence type="ECO:0000256" key="11">
    <source>
        <dbReference type="ARBA" id="ARBA00039445"/>
    </source>
</evidence>
<organism evidence="15 16">
    <name type="scientific">Oricola cellulosilytica</name>
    <dbReference type="NCBI Taxonomy" id="1429082"/>
    <lineage>
        <taxon>Bacteria</taxon>
        <taxon>Pseudomonadati</taxon>
        <taxon>Pseudomonadota</taxon>
        <taxon>Alphaproteobacteria</taxon>
        <taxon>Hyphomicrobiales</taxon>
        <taxon>Ahrensiaceae</taxon>
        <taxon>Oricola</taxon>
    </lineage>
</organism>
<evidence type="ECO:0000256" key="2">
    <source>
        <dbReference type="ARBA" id="ARBA00008467"/>
    </source>
</evidence>
<evidence type="ECO:0000256" key="12">
    <source>
        <dbReference type="ARBA" id="ARBA00041756"/>
    </source>
</evidence>
<dbReference type="PROSITE" id="PS00098">
    <property type="entry name" value="THIOLASE_1"/>
    <property type="match status" value="1"/>
</dbReference>
<evidence type="ECO:0000256" key="3">
    <source>
        <dbReference type="ARBA" id="ARBA00022458"/>
    </source>
</evidence>
<evidence type="ECO:0000259" key="14">
    <source>
        <dbReference type="PROSITE" id="PS52004"/>
    </source>
</evidence>
<keyword evidence="5" id="KW-0997">Cell inner membrane</keyword>
<feature type="domain" description="Ketosynthase family 3 (KS3)" evidence="14">
    <location>
        <begin position="3"/>
        <end position="402"/>
    </location>
</feature>
<dbReference type="EMBL" id="SJST01000001">
    <property type="protein sequence ID" value="TCD15956.1"/>
    <property type="molecule type" value="Genomic_DNA"/>
</dbReference>
<dbReference type="InterPro" id="IPR020841">
    <property type="entry name" value="PKS_Beta-ketoAc_synthase_dom"/>
</dbReference>
<proteinExistence type="inferred from homology"/>
<dbReference type="GO" id="GO:0005886">
    <property type="term" value="C:plasma membrane"/>
    <property type="evidence" value="ECO:0007669"/>
    <property type="project" value="UniProtKB-SubCell"/>
</dbReference>
<evidence type="ECO:0000256" key="4">
    <source>
        <dbReference type="ARBA" id="ARBA00022475"/>
    </source>
</evidence>
<evidence type="ECO:0000256" key="13">
    <source>
        <dbReference type="RuleBase" id="RU003694"/>
    </source>
</evidence>
<accession>A0A4R0PDV0</accession>
<evidence type="ECO:0000313" key="16">
    <source>
        <dbReference type="Proteomes" id="UP000291301"/>
    </source>
</evidence>
<dbReference type="InterPro" id="IPR016039">
    <property type="entry name" value="Thiolase-like"/>
</dbReference>
<dbReference type="InterPro" id="IPR018201">
    <property type="entry name" value="Ketoacyl_synth_AS"/>
</dbReference>
<keyword evidence="8" id="KW-1133">Transmembrane helix</keyword>
<dbReference type="GO" id="GO:0006633">
    <property type="term" value="P:fatty acid biosynthetic process"/>
    <property type="evidence" value="ECO:0007669"/>
    <property type="project" value="InterPro"/>
</dbReference>
<comment type="function">
    <text evidence="10">Proposed to synthesize NOD factor fatty acyl chain. Involved in the synthesis of a highly unsaturated fatty acid moiety, which forms part of a lipo-oligosaccharide that is responsible for host specificity.</text>
</comment>
<dbReference type="Pfam" id="PF00109">
    <property type="entry name" value="ketoacyl-synt"/>
    <property type="match status" value="1"/>
</dbReference>
<dbReference type="Proteomes" id="UP000291301">
    <property type="component" value="Unassembled WGS sequence"/>
</dbReference>
<keyword evidence="6 13" id="KW-0808">Transferase</keyword>
<dbReference type="RefSeq" id="WP_131564379.1">
    <property type="nucleotide sequence ID" value="NZ_JAINFK010000001.1"/>
</dbReference>